<evidence type="ECO:0000259" key="12">
    <source>
        <dbReference type="SMART" id="SM00543"/>
    </source>
</evidence>
<dbReference type="GO" id="GO:0006406">
    <property type="term" value="P:mRNA export from nucleus"/>
    <property type="evidence" value="ECO:0007669"/>
    <property type="project" value="InterPro"/>
</dbReference>
<evidence type="ECO:0000256" key="3">
    <source>
        <dbReference type="ARBA" id="ARBA00022448"/>
    </source>
</evidence>
<dbReference type="GO" id="GO:0005634">
    <property type="term" value="C:nucleus"/>
    <property type="evidence" value="ECO:0007669"/>
    <property type="project" value="UniProtKB-SubCell"/>
</dbReference>
<dbReference type="EMBL" id="GL996504">
    <property type="protein sequence ID" value="EGW30915.1"/>
    <property type="molecule type" value="Genomic_DNA"/>
</dbReference>
<dbReference type="Pfam" id="PF09090">
    <property type="entry name" value="MIF4G_like_2"/>
    <property type="match status" value="1"/>
</dbReference>
<dbReference type="KEGG" id="spaa:SPAPADRAFT_52107"/>
<dbReference type="FunCoup" id="G3ATF2">
    <property type="interactions" value="1026"/>
</dbReference>
<keyword evidence="4" id="KW-0507">mRNA processing</keyword>
<feature type="region of interest" description="Disordered" evidence="11">
    <location>
        <begin position="1"/>
        <end position="36"/>
    </location>
</feature>
<keyword evidence="14" id="KW-1185">Reference proteome</keyword>
<reference evidence="13 14" key="1">
    <citation type="journal article" date="2011" name="Proc. Natl. Acad. Sci. U.S.A.">
        <title>Comparative genomics of xylose-fermenting fungi for enhanced biofuel production.</title>
        <authorList>
            <person name="Wohlbach D.J."/>
            <person name="Kuo A."/>
            <person name="Sato T.K."/>
            <person name="Potts K.M."/>
            <person name="Salamov A.A."/>
            <person name="LaButti K.M."/>
            <person name="Sun H."/>
            <person name="Clum A."/>
            <person name="Pangilinan J.L."/>
            <person name="Lindquist E.A."/>
            <person name="Lucas S."/>
            <person name="Lapidus A."/>
            <person name="Jin M."/>
            <person name="Gunawan C."/>
            <person name="Balan V."/>
            <person name="Dale B.E."/>
            <person name="Jeffries T.W."/>
            <person name="Zinkel R."/>
            <person name="Barry K.W."/>
            <person name="Grigoriev I.V."/>
            <person name="Gasch A.P."/>
        </authorList>
    </citation>
    <scope>NUCLEOTIDE SEQUENCE [LARGE SCALE GENOMIC DNA]</scope>
    <source>
        <strain evidence="14">NRRL Y-27907 / 11-Y1</strain>
    </source>
</reference>
<dbReference type="SMART" id="SM00543">
    <property type="entry name" value="MIF4G"/>
    <property type="match status" value="1"/>
</dbReference>
<dbReference type="FunFam" id="1.25.40.180:FF:000056">
    <property type="entry name" value="Sto1p"/>
    <property type="match status" value="1"/>
</dbReference>
<organism evidence="14">
    <name type="scientific">Spathaspora passalidarum (strain NRRL Y-27907 / 11-Y1)</name>
    <dbReference type="NCBI Taxonomy" id="619300"/>
    <lineage>
        <taxon>Eukaryota</taxon>
        <taxon>Fungi</taxon>
        <taxon>Dikarya</taxon>
        <taxon>Ascomycota</taxon>
        <taxon>Saccharomycotina</taxon>
        <taxon>Pichiomycetes</taxon>
        <taxon>Debaryomycetaceae</taxon>
        <taxon>Spathaspora</taxon>
    </lineage>
</organism>
<dbReference type="Gene3D" id="1.25.40.180">
    <property type="match status" value="3"/>
</dbReference>
<feature type="domain" description="MIF4G" evidence="12">
    <location>
        <begin position="48"/>
        <end position="289"/>
    </location>
</feature>
<dbReference type="HOGENOM" id="CLU_011380_0_0_1"/>
<keyword evidence="5" id="KW-0509">mRNA transport</keyword>
<dbReference type="PANTHER" id="PTHR12412">
    <property type="entry name" value="CAP BINDING PROTEIN"/>
    <property type="match status" value="1"/>
</dbReference>
<feature type="compositionally biased region" description="Basic and acidic residues" evidence="11">
    <location>
        <begin position="8"/>
        <end position="22"/>
    </location>
</feature>
<proteinExistence type="inferred from homology"/>
<dbReference type="InterPro" id="IPR027159">
    <property type="entry name" value="CBP80"/>
</dbReference>
<dbReference type="AlphaFoldDB" id="G3ATF2"/>
<dbReference type="PANTHER" id="PTHR12412:SF2">
    <property type="entry name" value="NUCLEAR CAP-BINDING PROTEIN SUBUNIT 1"/>
    <property type="match status" value="1"/>
</dbReference>
<dbReference type="GeneID" id="18871628"/>
<evidence type="ECO:0000256" key="6">
    <source>
        <dbReference type="ARBA" id="ARBA00022884"/>
    </source>
</evidence>
<comment type="subcellular location">
    <subcellularLocation>
        <location evidence="1">Nucleus</location>
    </subcellularLocation>
</comment>
<name>G3ATF2_SPAPN</name>
<evidence type="ECO:0000313" key="13">
    <source>
        <dbReference type="EMBL" id="EGW30915.1"/>
    </source>
</evidence>
<evidence type="ECO:0000256" key="7">
    <source>
        <dbReference type="ARBA" id="ARBA00023187"/>
    </source>
</evidence>
<keyword evidence="7" id="KW-0508">mRNA splicing</keyword>
<evidence type="ECO:0000256" key="5">
    <source>
        <dbReference type="ARBA" id="ARBA00022816"/>
    </source>
</evidence>
<dbReference type="Proteomes" id="UP000000709">
    <property type="component" value="Unassembled WGS sequence"/>
</dbReference>
<evidence type="ECO:0000256" key="2">
    <source>
        <dbReference type="ARBA" id="ARBA00007413"/>
    </source>
</evidence>
<dbReference type="GO" id="GO:0003729">
    <property type="term" value="F:mRNA binding"/>
    <property type="evidence" value="ECO:0007669"/>
    <property type="project" value="TreeGrafter"/>
</dbReference>
<dbReference type="STRING" id="619300.G3ATF2"/>
<evidence type="ECO:0000256" key="1">
    <source>
        <dbReference type="ARBA" id="ARBA00004123"/>
    </source>
</evidence>
<dbReference type="GO" id="GO:0006397">
    <property type="term" value="P:mRNA processing"/>
    <property type="evidence" value="ECO:0007669"/>
    <property type="project" value="UniProtKB-KW"/>
</dbReference>
<keyword evidence="3" id="KW-0813">Transport</keyword>
<accession>G3ATF2</accession>
<evidence type="ECO:0000256" key="4">
    <source>
        <dbReference type="ARBA" id="ARBA00022664"/>
    </source>
</evidence>
<evidence type="ECO:0000256" key="11">
    <source>
        <dbReference type="SAM" id="MobiDB-lite"/>
    </source>
</evidence>
<evidence type="ECO:0000256" key="9">
    <source>
        <dbReference type="ARBA" id="ARBA00030965"/>
    </source>
</evidence>
<dbReference type="GO" id="GO:0000184">
    <property type="term" value="P:nuclear-transcribed mRNA catabolic process, nonsense-mediated decay"/>
    <property type="evidence" value="ECO:0007669"/>
    <property type="project" value="TreeGrafter"/>
</dbReference>
<dbReference type="InterPro" id="IPR003890">
    <property type="entry name" value="MIF4G-like_typ-3"/>
</dbReference>
<keyword evidence="6" id="KW-0694">RNA-binding</keyword>
<protein>
    <recommendedName>
        <fullName evidence="10">Nuclear cap-binding protein complex subunit 1</fullName>
    </recommendedName>
    <alternativeName>
        <fullName evidence="9">80 kDa nuclear cap-binding protein</fullName>
    </alternativeName>
</protein>
<comment type="similarity">
    <text evidence="2">Belongs to the NCBP1 family.</text>
</comment>
<dbReference type="RefSeq" id="XP_007376948.1">
    <property type="nucleotide sequence ID" value="XM_007376886.1"/>
</dbReference>
<dbReference type="InParanoid" id="G3ATF2"/>
<dbReference type="OMA" id="RIWVHQP"/>
<dbReference type="GO" id="GO:0000339">
    <property type="term" value="F:RNA cap binding"/>
    <property type="evidence" value="ECO:0007669"/>
    <property type="project" value="InterPro"/>
</dbReference>
<dbReference type="Pfam" id="PF09088">
    <property type="entry name" value="MIF4G_like"/>
    <property type="match status" value="1"/>
</dbReference>
<dbReference type="InterPro" id="IPR015174">
    <property type="entry name" value="MIF4G-like_typ-2"/>
</dbReference>
<dbReference type="GO" id="GO:0005846">
    <property type="term" value="C:nuclear cap binding complex"/>
    <property type="evidence" value="ECO:0007669"/>
    <property type="project" value="InterPro"/>
</dbReference>
<evidence type="ECO:0000256" key="10">
    <source>
        <dbReference type="ARBA" id="ARBA00074671"/>
    </source>
</evidence>
<dbReference type="InterPro" id="IPR016024">
    <property type="entry name" value="ARM-type_fold"/>
</dbReference>
<evidence type="ECO:0000256" key="8">
    <source>
        <dbReference type="ARBA" id="ARBA00023242"/>
    </source>
</evidence>
<dbReference type="InterPro" id="IPR015172">
    <property type="entry name" value="MIF4G-like_typ-1"/>
</dbReference>
<evidence type="ECO:0000313" key="14">
    <source>
        <dbReference type="Proteomes" id="UP000000709"/>
    </source>
</evidence>
<keyword evidence="8" id="KW-0539">Nucleus</keyword>
<dbReference type="GO" id="GO:0008380">
    <property type="term" value="P:RNA splicing"/>
    <property type="evidence" value="ECO:0007669"/>
    <property type="project" value="UniProtKB-KW"/>
</dbReference>
<sequence>MDVNPAKRTRDEYERDHEDTHTHTAPTSALDESFSTKRQHVDPTTELINNVCKDIRRLGENPNIANQIDDIAYISNPIVAEFEKIDELRSAILDTVYAVIIEQPHKIHALANLVLVCNSKNFVVAKYVVEFLHAKVQGLLDSVGQEVEIKEGFDKEGAGVFNDIKCVLKFFSSLAPIIEGYGIVNIFSQLLQFAIDLQESTPKRHGIAQEIYYNVLISVPYLLSNDKSPEILEKIDSIIELAKKFNIVETESVLLQPFDSRLGNYELPYVPKKLINLILPSLSTLQESKWEDFKLFIDFAPFLDPIIEEALKNNTISNDIVKHSLPQFSLPSVETILKYSPHVNSIDRLWKHNSRLLFQVYNNSTDFETVPRIETYLGLFFKDIAFDILTNLSFNKNEAAIQLSILDLFYAKDLFTAPGSSIDQLAEVNKANQAGENTPALSTWKIEDVAVESILTMIFQLPTPLHPEIYYYTVLIACCRESPESIAPVFGRAIRFFYNHLETLDYELKVRFLDWMTTQISNFEYSWKWDEWVGDSERLAGLKYHPRRNFIKNLIAKEIRLSNKSRIKDSFVSMVQNRPISTTTGDVSDEEVEDADSNAADAGTTIVHLSEFNQYLDISMMAPNSEQYVLDYDVELYGTDEVKDTLIKLYEQKKEQIKGKSLVTAQDEIIYNFANPDLPYNESATKVYEFVVAHWKTNDEFSTLCQDILTSLESHPNPMQFLVNLVFQTYAYIGSRSIYSVVSILSRDINKLKHLSGATITYANDEPHFDTPELTPEEVTLRQQWIIDAIFRVWIHQPQVVFLILEYLIEFGIVDAKHIVTKALESNLIIDNVSCMESVNRILGSANKELIIVLFNQIVTNLNKVQFGDKIEEDSDDQWLFVEYLGLLKSYLRKYIKNNTKVDYIDELKELFGAVENAKAKEEILQWVDECDV</sequence>
<dbReference type="OrthoDB" id="10252707at2759"/>
<gene>
    <name evidence="13" type="ORF">SPAPADRAFT_52107</name>
</gene>
<dbReference type="SUPFAM" id="SSF48371">
    <property type="entry name" value="ARM repeat"/>
    <property type="match status" value="3"/>
</dbReference>
<dbReference type="eggNOG" id="KOG1104">
    <property type="taxonomic scope" value="Eukaryota"/>
</dbReference>